<keyword evidence="3 9" id="KW-1003">Cell membrane</keyword>
<accession>A0A844Z090</accession>
<dbReference type="NCBIfam" id="TIGR01410">
    <property type="entry name" value="tatB"/>
    <property type="match status" value="1"/>
</dbReference>
<evidence type="ECO:0000256" key="8">
    <source>
        <dbReference type="ARBA" id="ARBA00023136"/>
    </source>
</evidence>
<keyword evidence="4 9" id="KW-0812">Transmembrane</keyword>
<evidence type="ECO:0000256" key="9">
    <source>
        <dbReference type="HAMAP-Rule" id="MF_00237"/>
    </source>
</evidence>
<feature type="region of interest" description="Disordered" evidence="10">
    <location>
        <begin position="77"/>
        <end position="126"/>
    </location>
</feature>
<protein>
    <recommendedName>
        <fullName evidence="9">Sec-independent protein translocase protein TatB</fullName>
    </recommendedName>
</protein>
<keyword evidence="8 9" id="KW-0472">Membrane</keyword>
<evidence type="ECO:0000256" key="4">
    <source>
        <dbReference type="ARBA" id="ARBA00022692"/>
    </source>
</evidence>
<comment type="subcellular location">
    <subcellularLocation>
        <location evidence="9">Cell membrane</location>
        <topology evidence="9">Single-pass membrane protein</topology>
    </subcellularLocation>
    <subcellularLocation>
        <location evidence="1">Membrane</location>
        <topology evidence="1">Single-pass membrane protein</topology>
    </subcellularLocation>
</comment>
<organism evidence="11 12">
    <name type="scientific">Alteraurantiacibacter buctensis</name>
    <dbReference type="NCBI Taxonomy" id="1503981"/>
    <lineage>
        <taxon>Bacteria</taxon>
        <taxon>Pseudomonadati</taxon>
        <taxon>Pseudomonadota</taxon>
        <taxon>Alphaproteobacteria</taxon>
        <taxon>Sphingomonadales</taxon>
        <taxon>Erythrobacteraceae</taxon>
        <taxon>Alteraurantiacibacter</taxon>
    </lineage>
</organism>
<dbReference type="EMBL" id="WTYV01000006">
    <property type="protein sequence ID" value="MXO72758.1"/>
    <property type="molecule type" value="Genomic_DNA"/>
</dbReference>
<evidence type="ECO:0000256" key="3">
    <source>
        <dbReference type="ARBA" id="ARBA00022475"/>
    </source>
</evidence>
<proteinExistence type="inferred from homology"/>
<dbReference type="GO" id="GO:0043953">
    <property type="term" value="P:protein transport by the Tat complex"/>
    <property type="evidence" value="ECO:0007669"/>
    <property type="project" value="UniProtKB-UniRule"/>
</dbReference>
<dbReference type="GO" id="GO:0008320">
    <property type="term" value="F:protein transmembrane transporter activity"/>
    <property type="evidence" value="ECO:0007669"/>
    <property type="project" value="UniProtKB-UniRule"/>
</dbReference>
<comment type="similarity">
    <text evidence="9">Belongs to the TatB family.</text>
</comment>
<dbReference type="AlphaFoldDB" id="A0A844Z090"/>
<comment type="function">
    <text evidence="9">Part of the twin-arginine translocation (Tat) system that transports large folded proteins containing a characteristic twin-arginine motif in their signal peptide across membranes. Together with TatC, TatB is part of a receptor directly interacting with Tat signal peptides. TatB may form an oligomeric binding site that transiently accommodates folded Tat precursor proteins before their translocation.</text>
</comment>
<dbReference type="HAMAP" id="MF_00237">
    <property type="entry name" value="TatB"/>
    <property type="match status" value="1"/>
</dbReference>
<dbReference type="InterPro" id="IPR003369">
    <property type="entry name" value="TatA/B/E"/>
</dbReference>
<dbReference type="Pfam" id="PF02416">
    <property type="entry name" value="TatA_B_E"/>
    <property type="match status" value="1"/>
</dbReference>
<dbReference type="PRINTS" id="PR01506">
    <property type="entry name" value="TATBPROTEIN"/>
</dbReference>
<dbReference type="PANTHER" id="PTHR33162">
    <property type="entry name" value="SEC-INDEPENDENT PROTEIN TRANSLOCASE PROTEIN TATA, CHLOROPLASTIC"/>
    <property type="match status" value="1"/>
</dbReference>
<evidence type="ECO:0000313" key="12">
    <source>
        <dbReference type="Proteomes" id="UP000466966"/>
    </source>
</evidence>
<evidence type="ECO:0000256" key="7">
    <source>
        <dbReference type="ARBA" id="ARBA00023010"/>
    </source>
</evidence>
<feature type="compositionally biased region" description="Low complexity" evidence="10">
    <location>
        <begin position="90"/>
        <end position="126"/>
    </location>
</feature>
<dbReference type="InterPro" id="IPR018448">
    <property type="entry name" value="TatB"/>
</dbReference>
<keyword evidence="7 9" id="KW-0811">Translocation</keyword>
<dbReference type="Gene3D" id="1.20.5.3310">
    <property type="match status" value="1"/>
</dbReference>
<evidence type="ECO:0000256" key="2">
    <source>
        <dbReference type="ARBA" id="ARBA00022448"/>
    </source>
</evidence>
<keyword evidence="5 9" id="KW-0653">Protein transport</keyword>
<evidence type="ECO:0000313" key="11">
    <source>
        <dbReference type="EMBL" id="MXO72758.1"/>
    </source>
</evidence>
<dbReference type="OrthoDB" id="7206969at2"/>
<dbReference type="RefSeq" id="WP_160772699.1">
    <property type="nucleotide sequence ID" value="NZ_WTYV01000006.1"/>
</dbReference>
<evidence type="ECO:0000256" key="6">
    <source>
        <dbReference type="ARBA" id="ARBA00022989"/>
    </source>
</evidence>
<dbReference type="PANTHER" id="PTHR33162:SF1">
    <property type="entry name" value="SEC-INDEPENDENT PROTEIN TRANSLOCASE PROTEIN TATA, CHLOROPLASTIC"/>
    <property type="match status" value="1"/>
</dbReference>
<keyword evidence="6 9" id="KW-1133">Transmembrane helix</keyword>
<name>A0A844Z090_9SPHN</name>
<dbReference type="GO" id="GO:0033281">
    <property type="term" value="C:TAT protein transport complex"/>
    <property type="evidence" value="ECO:0007669"/>
    <property type="project" value="UniProtKB-UniRule"/>
</dbReference>
<comment type="subunit">
    <text evidence="9">The Tat system comprises two distinct complexes: a TatABC complex, containing multiple copies of TatA, TatB and TatC subunits, and a separate TatA complex, containing only TatA subunits. Substrates initially bind to the TatABC complex, which probably triggers association of the separate TatA complex to form the active translocon.</text>
</comment>
<evidence type="ECO:0000256" key="5">
    <source>
        <dbReference type="ARBA" id="ARBA00022927"/>
    </source>
</evidence>
<evidence type="ECO:0000256" key="10">
    <source>
        <dbReference type="SAM" id="MobiDB-lite"/>
    </source>
</evidence>
<dbReference type="Proteomes" id="UP000466966">
    <property type="component" value="Unassembled WGS sequence"/>
</dbReference>
<keyword evidence="12" id="KW-1185">Reference proteome</keyword>
<comment type="caution">
    <text evidence="11">The sequence shown here is derived from an EMBL/GenBank/DDBJ whole genome shotgun (WGS) entry which is preliminary data.</text>
</comment>
<reference evidence="11 12" key="1">
    <citation type="submission" date="2019-12" db="EMBL/GenBank/DDBJ databases">
        <title>Genomic-based taxomic classification of the family Erythrobacteraceae.</title>
        <authorList>
            <person name="Xu L."/>
        </authorList>
    </citation>
    <scope>NUCLEOTIDE SEQUENCE [LARGE SCALE GENOMIC DNA]</scope>
    <source>
        <strain evidence="11 12">M0322</strain>
    </source>
</reference>
<keyword evidence="2 9" id="KW-0813">Transport</keyword>
<sequence length="126" mass="13024">MFDIGASELLMIAVVAIVVIGPKDMPAALRTAGRWIAKARKMSSHFRTGLDAMIREAEMEDLEKKWKEQNAKIMALYPEGGPAGTEQTGAYPAAPAPTAAAAPAAAPAPTPAITAPAAADAPKQDG</sequence>
<evidence type="ECO:0000256" key="1">
    <source>
        <dbReference type="ARBA" id="ARBA00004167"/>
    </source>
</evidence>
<gene>
    <name evidence="9 11" type="primary">tatB</name>
    <name evidence="11" type="ORF">GRI99_14080</name>
</gene>